<protein>
    <submittedName>
        <fullName evidence="3">Toll/interleukin-1 receptor domain-containing protein</fullName>
    </submittedName>
</protein>
<evidence type="ECO:0000313" key="3">
    <source>
        <dbReference type="EMBL" id="TQE33587.1"/>
    </source>
</evidence>
<evidence type="ECO:0000256" key="1">
    <source>
        <dbReference type="SAM" id="MobiDB-lite"/>
    </source>
</evidence>
<dbReference type="GO" id="GO:0007165">
    <property type="term" value="P:signal transduction"/>
    <property type="evidence" value="ECO:0007669"/>
    <property type="project" value="InterPro"/>
</dbReference>
<proteinExistence type="predicted"/>
<name>A0AAE8W4J9_9ACTN</name>
<evidence type="ECO:0000313" key="4">
    <source>
        <dbReference type="Proteomes" id="UP000318720"/>
    </source>
</evidence>
<comment type="caution">
    <text evidence="3">The sequence shown here is derived from an EMBL/GenBank/DDBJ whole genome shotgun (WGS) entry which is preliminary data.</text>
</comment>
<dbReference type="SUPFAM" id="SSF52200">
    <property type="entry name" value="Toll/Interleukin receptor TIR domain"/>
    <property type="match status" value="1"/>
</dbReference>
<evidence type="ECO:0000259" key="2">
    <source>
        <dbReference type="PROSITE" id="PS50104"/>
    </source>
</evidence>
<dbReference type="Proteomes" id="UP000318720">
    <property type="component" value="Unassembled WGS sequence"/>
</dbReference>
<feature type="compositionally biased region" description="Basic residues" evidence="1">
    <location>
        <begin position="1"/>
        <end position="14"/>
    </location>
</feature>
<reference evidence="3 4" key="1">
    <citation type="submission" date="2019-03" db="EMBL/GenBank/DDBJ databases">
        <title>Comparative genomic analyses of the sweetpotato soil rot pathogen, Streptomyces ipomoeae.</title>
        <authorList>
            <person name="Ruschel Soares N."/>
            <person name="Badger J.H."/>
            <person name="Huguet-Tapia J.C."/>
            <person name="Clark C.A."/>
            <person name="Pettis G.S."/>
        </authorList>
    </citation>
    <scope>NUCLEOTIDE SEQUENCE [LARGE SCALE GENOMIC DNA]</scope>
    <source>
        <strain evidence="3 4">88-35</strain>
    </source>
</reference>
<feature type="region of interest" description="Disordered" evidence="1">
    <location>
        <begin position="1"/>
        <end position="24"/>
    </location>
</feature>
<dbReference type="InterPro" id="IPR000157">
    <property type="entry name" value="TIR_dom"/>
</dbReference>
<feature type="domain" description="TIR" evidence="2">
    <location>
        <begin position="100"/>
        <end position="232"/>
    </location>
</feature>
<dbReference type="InterPro" id="IPR035897">
    <property type="entry name" value="Toll_tir_struct_dom_sf"/>
</dbReference>
<sequence length="246" mass="26183">MSRCTAPRRGHRTASGRAACPACGGGGYGYSPSRSYYPPSAYPSQSSGGSGATSGGSSSSGRTRAPWSPSTSSVTYTSAEVKDLTPARDATVMRARQQPALRDVFLCHAWDDRRGSAKELCDLLETKGVSVWFSEKDIPYGLPFMREIDRGLAKSRTGLVLVTPALLTRLERGGVSDKELSELLARNLLLPVVHGTTYGELRNVSPLLASRNGFDTAEDSMEVVATKIAELVAVEDDLTAPPTPAT</sequence>
<dbReference type="Pfam" id="PF13676">
    <property type="entry name" value="TIR_2"/>
    <property type="match status" value="1"/>
</dbReference>
<dbReference type="Gene3D" id="3.40.50.10140">
    <property type="entry name" value="Toll/interleukin-1 receptor homology (TIR) domain"/>
    <property type="match status" value="1"/>
</dbReference>
<feature type="region of interest" description="Disordered" evidence="1">
    <location>
        <begin position="39"/>
        <end position="76"/>
    </location>
</feature>
<dbReference type="AlphaFoldDB" id="A0AAE8W4J9"/>
<accession>A0AAE8W4J9</accession>
<keyword evidence="3" id="KW-0675">Receptor</keyword>
<dbReference type="EMBL" id="SPAZ01000149">
    <property type="protein sequence ID" value="TQE33587.1"/>
    <property type="molecule type" value="Genomic_DNA"/>
</dbReference>
<dbReference type="PROSITE" id="PS50104">
    <property type="entry name" value="TIR"/>
    <property type="match status" value="1"/>
</dbReference>
<organism evidence="3 4">
    <name type="scientific">Streptomyces ipomoeae</name>
    <dbReference type="NCBI Taxonomy" id="103232"/>
    <lineage>
        <taxon>Bacteria</taxon>
        <taxon>Bacillati</taxon>
        <taxon>Actinomycetota</taxon>
        <taxon>Actinomycetes</taxon>
        <taxon>Kitasatosporales</taxon>
        <taxon>Streptomycetaceae</taxon>
        <taxon>Streptomyces</taxon>
    </lineage>
</organism>
<gene>
    <name evidence="3" type="ORF">Sipo8835_17545</name>
</gene>